<protein>
    <submittedName>
        <fullName evidence="1">Putative secreted peptide</fullName>
    </submittedName>
</protein>
<reference evidence="1" key="1">
    <citation type="submission" date="2018-01" db="EMBL/GenBank/DDBJ databases">
        <title>An insight into the sialome of Amazonian anophelines.</title>
        <authorList>
            <person name="Ribeiro J.M."/>
            <person name="Scarpassa V."/>
            <person name="Calvo E."/>
        </authorList>
    </citation>
    <scope>NUCLEOTIDE SEQUENCE</scope>
    <source>
        <tissue evidence="1">Salivary glands</tissue>
    </source>
</reference>
<sequence length="68" mass="7757">MRVATVLIPCTAHLSLCKCSNVHSSFPPPYVRLFRNRSAPHERFENNTIGCVKMNTLCINHPHLAKRK</sequence>
<evidence type="ECO:0000313" key="1">
    <source>
        <dbReference type="EMBL" id="MBW33066.1"/>
    </source>
</evidence>
<dbReference type="EMBL" id="GGFM01012315">
    <property type="protein sequence ID" value="MBW33066.1"/>
    <property type="molecule type" value="Transcribed_RNA"/>
</dbReference>
<name>A0A2M3ZWX1_9DIPT</name>
<dbReference type="AlphaFoldDB" id="A0A2M3ZWX1"/>
<accession>A0A2M3ZWX1</accession>
<proteinExistence type="predicted"/>
<organism evidence="1">
    <name type="scientific">Anopheles braziliensis</name>
    <dbReference type="NCBI Taxonomy" id="58242"/>
    <lineage>
        <taxon>Eukaryota</taxon>
        <taxon>Metazoa</taxon>
        <taxon>Ecdysozoa</taxon>
        <taxon>Arthropoda</taxon>
        <taxon>Hexapoda</taxon>
        <taxon>Insecta</taxon>
        <taxon>Pterygota</taxon>
        <taxon>Neoptera</taxon>
        <taxon>Endopterygota</taxon>
        <taxon>Diptera</taxon>
        <taxon>Nematocera</taxon>
        <taxon>Culicoidea</taxon>
        <taxon>Culicidae</taxon>
        <taxon>Anophelinae</taxon>
        <taxon>Anopheles</taxon>
    </lineage>
</organism>